<reference evidence="1" key="1">
    <citation type="journal article" name="DNA Res.">
        <title>The physiological potential of anammox bacteria as revealed by their core genome structure.</title>
        <authorList>
            <person name="Okubo T."/>
            <person name="Toyoda A."/>
            <person name="Fukuhara K."/>
            <person name="Uchiyama I."/>
            <person name="Harigaya Y."/>
            <person name="Kuroiwa M."/>
            <person name="Suzuki T."/>
            <person name="Murakami Y."/>
            <person name="Suwa Y."/>
            <person name="Takami H."/>
        </authorList>
    </citation>
    <scope>NUCLEOTIDE SEQUENCE</scope>
    <source>
        <strain evidence="1">317325-2</strain>
    </source>
</reference>
<evidence type="ECO:0008006" key="3">
    <source>
        <dbReference type="Google" id="ProtNLM"/>
    </source>
</evidence>
<dbReference type="Proteomes" id="UP000662873">
    <property type="component" value="Chromosome"/>
</dbReference>
<dbReference type="AlphaFoldDB" id="A0A809S9U3"/>
<dbReference type="KEGG" id="npy:NPRO_14560"/>
<accession>A0A809S9U3</accession>
<organism evidence="1 2">
    <name type="scientific">Candidatus Nitrosymbiomonas proteolyticus</name>
    <dbReference type="NCBI Taxonomy" id="2608984"/>
    <lineage>
        <taxon>Bacteria</taxon>
        <taxon>Bacillati</taxon>
        <taxon>Armatimonadota</taxon>
        <taxon>Armatimonadota incertae sedis</taxon>
        <taxon>Candidatus Nitrosymbiomonas</taxon>
    </lineage>
</organism>
<dbReference type="EMBL" id="AP021858">
    <property type="protein sequence ID" value="BBO23861.1"/>
    <property type="molecule type" value="Genomic_DNA"/>
</dbReference>
<name>A0A809S9U3_9BACT</name>
<gene>
    <name evidence="1" type="ORF">NPRO_14560</name>
</gene>
<evidence type="ECO:0000313" key="2">
    <source>
        <dbReference type="Proteomes" id="UP000662873"/>
    </source>
</evidence>
<protein>
    <recommendedName>
        <fullName evidence="3">Lipoprotein</fullName>
    </recommendedName>
</protein>
<sequence length="182" mass="19992">MSLLAAGCGPKNEYFPLDVGDSWTFGVRTGYGSFSESIRTTREISVGGHKGLELVSRGGTSRLYQDGGDLYLSEGAVGRFEPPIPLLSADEAESRRAWEGVVILRGAQRRAKGVWSQRFEKSPLPSFPSSHVLRSTFVFDLGTRHYELNSWFLAGEGLILQEQRANGELVTRLERVGTSPAN</sequence>
<proteinExistence type="predicted"/>
<evidence type="ECO:0000313" key="1">
    <source>
        <dbReference type="EMBL" id="BBO23861.1"/>
    </source>
</evidence>